<name>A0A2W1JSY6_9CYAN</name>
<keyword evidence="4 9" id="KW-0812">Transmembrane</keyword>
<dbReference type="GO" id="GO:0016887">
    <property type="term" value="F:ATP hydrolysis activity"/>
    <property type="evidence" value="ECO:0007669"/>
    <property type="project" value="InterPro"/>
</dbReference>
<dbReference type="FunFam" id="3.40.50.300:FF:000221">
    <property type="entry name" value="Multidrug ABC transporter ATP-binding protein"/>
    <property type="match status" value="1"/>
</dbReference>
<dbReference type="PROSITE" id="PS50929">
    <property type="entry name" value="ABC_TM1F"/>
    <property type="match status" value="1"/>
</dbReference>
<evidence type="ECO:0000259" key="10">
    <source>
        <dbReference type="PROSITE" id="PS50893"/>
    </source>
</evidence>
<gene>
    <name evidence="12" type="primary">msbA_1</name>
    <name evidence="12" type="ORF">C1752_01870</name>
</gene>
<dbReference type="PANTHER" id="PTHR43394:SF1">
    <property type="entry name" value="ATP-BINDING CASSETTE SUB-FAMILY B MEMBER 10, MITOCHONDRIAL"/>
    <property type="match status" value="1"/>
</dbReference>
<dbReference type="Gene3D" id="1.20.1560.10">
    <property type="entry name" value="ABC transporter type 1, transmembrane domain"/>
    <property type="match status" value="1"/>
</dbReference>
<dbReference type="InterPro" id="IPR036640">
    <property type="entry name" value="ABC1_TM_sf"/>
</dbReference>
<feature type="domain" description="ABC transporter" evidence="10">
    <location>
        <begin position="359"/>
        <end position="598"/>
    </location>
</feature>
<evidence type="ECO:0000313" key="12">
    <source>
        <dbReference type="EMBL" id="PZD73722.1"/>
    </source>
</evidence>
<dbReference type="RefSeq" id="WP_110985814.1">
    <property type="nucleotide sequence ID" value="NZ_CAWNWM010000004.1"/>
</dbReference>
<dbReference type="OrthoDB" id="9762790at2"/>
<evidence type="ECO:0000256" key="3">
    <source>
        <dbReference type="ARBA" id="ARBA00022475"/>
    </source>
</evidence>
<keyword evidence="3" id="KW-1003">Cell membrane</keyword>
<dbReference type="Pfam" id="PF00664">
    <property type="entry name" value="ABC_membrane"/>
    <property type="match status" value="1"/>
</dbReference>
<keyword evidence="2" id="KW-0813">Transport</keyword>
<dbReference type="GO" id="GO:0005524">
    <property type="term" value="F:ATP binding"/>
    <property type="evidence" value="ECO:0007669"/>
    <property type="project" value="UniProtKB-KW"/>
</dbReference>
<dbReference type="SUPFAM" id="SSF52540">
    <property type="entry name" value="P-loop containing nucleoside triphosphate hydrolases"/>
    <property type="match status" value="1"/>
</dbReference>
<keyword evidence="13" id="KW-1185">Reference proteome</keyword>
<keyword evidence="7 9" id="KW-1133">Transmembrane helix</keyword>
<proteinExistence type="predicted"/>
<feature type="transmembrane region" description="Helical" evidence="9">
    <location>
        <begin position="33"/>
        <end position="52"/>
    </location>
</feature>
<dbReference type="InterPro" id="IPR003593">
    <property type="entry name" value="AAA+_ATPase"/>
</dbReference>
<dbReference type="InterPro" id="IPR027417">
    <property type="entry name" value="P-loop_NTPase"/>
</dbReference>
<evidence type="ECO:0000256" key="5">
    <source>
        <dbReference type="ARBA" id="ARBA00022741"/>
    </source>
</evidence>
<dbReference type="EMBL" id="PQWO01000004">
    <property type="protein sequence ID" value="PZD73722.1"/>
    <property type="molecule type" value="Genomic_DNA"/>
</dbReference>
<organism evidence="12 13">
    <name type="scientific">Acaryochloris thomasi RCC1774</name>
    <dbReference type="NCBI Taxonomy" id="1764569"/>
    <lineage>
        <taxon>Bacteria</taxon>
        <taxon>Bacillati</taxon>
        <taxon>Cyanobacteriota</taxon>
        <taxon>Cyanophyceae</taxon>
        <taxon>Acaryochloridales</taxon>
        <taxon>Acaryochloridaceae</taxon>
        <taxon>Acaryochloris</taxon>
        <taxon>Acaryochloris thomasi</taxon>
    </lineage>
</organism>
<reference evidence="12 13" key="1">
    <citation type="journal article" date="2018" name="Sci. Rep.">
        <title>A novel species of the marine cyanobacterium Acaryochloris with a unique pigment content and lifestyle.</title>
        <authorList>
            <person name="Partensky F."/>
            <person name="Six C."/>
            <person name="Ratin M."/>
            <person name="Garczarek L."/>
            <person name="Vaulot D."/>
            <person name="Probert I."/>
            <person name="Calteau A."/>
            <person name="Gourvil P."/>
            <person name="Marie D."/>
            <person name="Grebert T."/>
            <person name="Bouchier C."/>
            <person name="Le Panse S."/>
            <person name="Gachenot M."/>
            <person name="Rodriguez F."/>
            <person name="Garrido J.L."/>
        </authorList>
    </citation>
    <scope>NUCLEOTIDE SEQUENCE [LARGE SCALE GENOMIC DNA]</scope>
    <source>
        <strain evidence="12 13">RCC1774</strain>
    </source>
</reference>
<feature type="transmembrane region" description="Helical" evidence="9">
    <location>
        <begin position="263"/>
        <end position="284"/>
    </location>
</feature>
<accession>A0A2W1JSY6</accession>
<evidence type="ECO:0000256" key="9">
    <source>
        <dbReference type="SAM" id="Phobius"/>
    </source>
</evidence>
<dbReference type="GO" id="GO:0015421">
    <property type="term" value="F:ABC-type oligopeptide transporter activity"/>
    <property type="evidence" value="ECO:0007669"/>
    <property type="project" value="TreeGrafter"/>
</dbReference>
<dbReference type="AlphaFoldDB" id="A0A2W1JSY6"/>
<dbReference type="SMART" id="SM00382">
    <property type="entry name" value="AAA"/>
    <property type="match status" value="1"/>
</dbReference>
<dbReference type="GO" id="GO:0005886">
    <property type="term" value="C:plasma membrane"/>
    <property type="evidence" value="ECO:0007669"/>
    <property type="project" value="UniProtKB-SubCell"/>
</dbReference>
<evidence type="ECO:0000256" key="7">
    <source>
        <dbReference type="ARBA" id="ARBA00022989"/>
    </source>
</evidence>
<comment type="caution">
    <text evidence="12">The sequence shown here is derived from an EMBL/GenBank/DDBJ whole genome shotgun (WGS) entry which is preliminary data.</text>
</comment>
<dbReference type="InterPro" id="IPR039421">
    <property type="entry name" value="Type_1_exporter"/>
</dbReference>
<dbReference type="Pfam" id="PF00005">
    <property type="entry name" value="ABC_tran"/>
    <property type="match status" value="1"/>
</dbReference>
<dbReference type="Proteomes" id="UP000248857">
    <property type="component" value="Unassembled WGS sequence"/>
</dbReference>
<protein>
    <submittedName>
        <fullName evidence="12">Lipid A export ATP-binding/permease protein MsbA</fullName>
        <ecNumber evidence="12">3.6.3.-</ecNumber>
    </submittedName>
</protein>
<evidence type="ECO:0000256" key="8">
    <source>
        <dbReference type="ARBA" id="ARBA00023136"/>
    </source>
</evidence>
<evidence type="ECO:0000313" key="13">
    <source>
        <dbReference type="Proteomes" id="UP000248857"/>
    </source>
</evidence>
<dbReference type="InterPro" id="IPR011527">
    <property type="entry name" value="ABC1_TM_dom"/>
</dbReference>
<dbReference type="PANTHER" id="PTHR43394">
    <property type="entry name" value="ATP-DEPENDENT PERMEASE MDL1, MITOCHONDRIAL"/>
    <property type="match status" value="1"/>
</dbReference>
<keyword evidence="8 9" id="KW-0472">Membrane</keyword>
<evidence type="ECO:0000256" key="2">
    <source>
        <dbReference type="ARBA" id="ARBA00022448"/>
    </source>
</evidence>
<feature type="transmembrane region" description="Helical" evidence="9">
    <location>
        <begin position="163"/>
        <end position="193"/>
    </location>
</feature>
<evidence type="ECO:0000256" key="4">
    <source>
        <dbReference type="ARBA" id="ARBA00022692"/>
    </source>
</evidence>
<dbReference type="PROSITE" id="PS50893">
    <property type="entry name" value="ABC_TRANSPORTER_2"/>
    <property type="match status" value="1"/>
</dbReference>
<evidence type="ECO:0000256" key="1">
    <source>
        <dbReference type="ARBA" id="ARBA00004651"/>
    </source>
</evidence>
<evidence type="ECO:0000256" key="6">
    <source>
        <dbReference type="ARBA" id="ARBA00022840"/>
    </source>
</evidence>
<feature type="transmembrane region" description="Helical" evidence="9">
    <location>
        <begin position="72"/>
        <end position="97"/>
    </location>
</feature>
<keyword evidence="5" id="KW-0547">Nucleotide-binding</keyword>
<feature type="domain" description="ABC transmembrane type-1" evidence="11">
    <location>
        <begin position="36"/>
        <end position="324"/>
    </location>
</feature>
<dbReference type="Gene3D" id="3.40.50.300">
    <property type="entry name" value="P-loop containing nucleotide triphosphate hydrolases"/>
    <property type="match status" value="1"/>
</dbReference>
<dbReference type="EC" id="3.6.3.-" evidence="12"/>
<comment type="subcellular location">
    <subcellularLocation>
        <location evidence="1">Cell membrane</location>
        <topology evidence="1">Multi-pass membrane protein</topology>
    </subcellularLocation>
</comment>
<dbReference type="SUPFAM" id="SSF90123">
    <property type="entry name" value="ABC transporter transmembrane region"/>
    <property type="match status" value="1"/>
</dbReference>
<evidence type="ECO:0000259" key="11">
    <source>
        <dbReference type="PROSITE" id="PS50929"/>
    </source>
</evidence>
<sequence length="604" mass="67794">MPVGPLLHLLRAQCGALKTATKLVWQSSPGWTIGRLILVVIQGILPLASLYLTKLIVDAVTVSVTDADKAPILNQALVLVGLYAGVMLITNLCIALSELINAAQRQRLTDYTQELLHTQAAALDLGYYEDPEYHDILERAEEEAPYRPVDILDNLVQIGENGISLLAMVGLLLSLHAGLIGVLFAAALPAMFVKMKFAQVFYRWERSRTSLERQADYLGWLLTSDSAAKEVRLYGLSRFFGQRFQQIRQRLYREKLKLVMRRFIWFAGTQLITSGVVFLAYAFIVYQTVQGTLKLGDLVLYHQAFQRGQGAMRAVLQGLAGLYEDNLFIENFREFLALKSRLPALVKPRSVPMPLQQGITLENVSFQYPKTTRQALRNVSLTIRPQETIALVGENGCGKTTLVKLLCRLYDPTEGRIALDGIDLRSFEITELHRHMSAVFQDYVQYHLTARENIGLGNIELSDEAAIKEAALRSGADTVIHQLPQGYQTVLGKWFEAGEELSGGQWQSIALARAFLRNSPIIILDEPTSALDPKAEYEVFQKFYQLTHNQTAILISHRLATVRMADCIYVMANGSIIEKGTHQELLRRGGTYAQLYETQAKNYR</sequence>
<keyword evidence="6 12" id="KW-0067">ATP-binding</keyword>
<keyword evidence="12" id="KW-0378">Hydrolase</keyword>
<dbReference type="InterPro" id="IPR003439">
    <property type="entry name" value="ABC_transporter-like_ATP-bd"/>
</dbReference>